<reference evidence="2" key="1">
    <citation type="submission" date="2025-08" db="UniProtKB">
        <authorList>
            <consortium name="Ensembl"/>
        </authorList>
    </citation>
    <scope>IDENTIFICATION</scope>
</reference>
<keyword evidence="1" id="KW-1133">Transmembrane helix</keyword>
<keyword evidence="3" id="KW-1185">Reference proteome</keyword>
<accession>A0A8C5RH21</accession>
<sequence length="123" mass="14110">MLPTNICKKTTKLGQHQGPTVLLLLLLLLHKPISLLALMMFSWVMKHQAPHTFPLPPPHPSTSPLPFYHCWCYLGWSSNICKKITKIREHQGLCTSPPLLLLCQSYSLLKYVYCSIYIFFISV</sequence>
<dbReference type="Ensembl" id="ENSLLTT00000002256.1">
    <property type="protein sequence ID" value="ENSLLTP00000002164.1"/>
    <property type="gene ID" value="ENSLLTG00000001694.1"/>
</dbReference>
<evidence type="ECO:0000313" key="2">
    <source>
        <dbReference type="Ensembl" id="ENSLLTP00000002164.1"/>
    </source>
</evidence>
<reference evidence="2" key="2">
    <citation type="submission" date="2025-09" db="UniProtKB">
        <authorList>
            <consortium name="Ensembl"/>
        </authorList>
    </citation>
    <scope>IDENTIFICATION</scope>
</reference>
<name>A0A8C5RH21_LATLA</name>
<evidence type="ECO:0000256" key="1">
    <source>
        <dbReference type="SAM" id="Phobius"/>
    </source>
</evidence>
<organism evidence="2 3">
    <name type="scientific">Laticauda laticaudata</name>
    <name type="common">Blue-ringed sea krait</name>
    <name type="synonym">Blue-lipped sea krait</name>
    <dbReference type="NCBI Taxonomy" id="8630"/>
    <lineage>
        <taxon>Eukaryota</taxon>
        <taxon>Metazoa</taxon>
        <taxon>Chordata</taxon>
        <taxon>Craniata</taxon>
        <taxon>Vertebrata</taxon>
        <taxon>Euteleostomi</taxon>
        <taxon>Lepidosauria</taxon>
        <taxon>Squamata</taxon>
        <taxon>Bifurcata</taxon>
        <taxon>Unidentata</taxon>
        <taxon>Episquamata</taxon>
        <taxon>Toxicofera</taxon>
        <taxon>Serpentes</taxon>
        <taxon>Colubroidea</taxon>
        <taxon>Elapidae</taxon>
        <taxon>Laticaudinae</taxon>
        <taxon>Laticauda</taxon>
    </lineage>
</organism>
<keyword evidence="1" id="KW-0812">Transmembrane</keyword>
<dbReference type="Proteomes" id="UP000694406">
    <property type="component" value="Unplaced"/>
</dbReference>
<dbReference type="AlphaFoldDB" id="A0A8C5RH21"/>
<protein>
    <submittedName>
        <fullName evidence="2">Uncharacterized protein</fullName>
    </submittedName>
</protein>
<evidence type="ECO:0000313" key="3">
    <source>
        <dbReference type="Proteomes" id="UP000694406"/>
    </source>
</evidence>
<proteinExistence type="predicted"/>
<keyword evidence="1" id="KW-0472">Membrane</keyword>
<feature type="transmembrane region" description="Helical" evidence="1">
    <location>
        <begin position="21"/>
        <end position="45"/>
    </location>
</feature>